<dbReference type="EMBL" id="MLAE01000089">
    <property type="protein sequence ID" value="OOF75685.1"/>
    <property type="molecule type" value="Genomic_DNA"/>
</dbReference>
<dbReference type="SUPFAM" id="SSF52540">
    <property type="entry name" value="P-loop containing nucleoside triphosphate hydrolases"/>
    <property type="match status" value="1"/>
</dbReference>
<dbReference type="RefSeq" id="WP_077587405.1">
    <property type="nucleotide sequence ID" value="NZ_JALJCV010000042.1"/>
</dbReference>
<organism evidence="2 3">
    <name type="scientific">Rodentibacter caecimuris</name>
    <dbReference type="NCBI Taxonomy" id="1796644"/>
    <lineage>
        <taxon>Bacteria</taxon>
        <taxon>Pseudomonadati</taxon>
        <taxon>Pseudomonadota</taxon>
        <taxon>Gammaproteobacteria</taxon>
        <taxon>Pasteurellales</taxon>
        <taxon>Pasteurellaceae</taxon>
        <taxon>Rodentibacter</taxon>
    </lineage>
</organism>
<gene>
    <name evidence="2" type="ORF">BKG96_10525</name>
</gene>
<name>A0A1V3KFM6_9PAST</name>
<dbReference type="Pfam" id="PF01656">
    <property type="entry name" value="CbiA"/>
    <property type="match status" value="1"/>
</dbReference>
<comment type="caution">
    <text evidence="2">The sequence shown here is derived from an EMBL/GenBank/DDBJ whole genome shotgun (WGS) entry which is preliminary data.</text>
</comment>
<sequence length="250" mass="27887">MKLNTINLTLQGKGGVGKSYITTIFAQYLKDYKGIEISGADTDPVNRSFAGIKKLNALAVDIIENDAISQAKFDSIFELMLTDDNSTFIIDNGASTFLPFTKYIKDNGVIEMFEEAQKEVFIHTVIVGGQSQNDTLQGLLTLFDLIKDSNNVKLVIWLNEFQGKITDADKIFKAVAKKTAGFVVVENKNSDAFTADLEKLTKNRLTLKEALESTEFNLMAKQRLKRVFNDIYAQLDQIYDNAENTAVLEA</sequence>
<proteinExistence type="predicted"/>
<dbReference type="CDD" id="cd05386">
    <property type="entry name" value="TraL"/>
    <property type="match status" value="1"/>
</dbReference>
<feature type="domain" description="CobQ/CobB/MinD/ParA nucleotide binding" evidence="1">
    <location>
        <begin position="11"/>
        <end position="167"/>
    </location>
</feature>
<dbReference type="AlphaFoldDB" id="A0A1V3KFM6"/>
<protein>
    <submittedName>
        <fullName evidence="2">Conjugal transfer protein TraL</fullName>
    </submittedName>
</protein>
<evidence type="ECO:0000313" key="2">
    <source>
        <dbReference type="EMBL" id="OOF75685.1"/>
    </source>
</evidence>
<reference evidence="3" key="1">
    <citation type="submission" date="2016-10" db="EMBL/GenBank/DDBJ databases">
        <title>Rodentibacter gen. nov. and new species.</title>
        <authorList>
            <person name="Christensen H."/>
        </authorList>
    </citation>
    <scope>NUCLEOTIDE SEQUENCE [LARGE SCALE GENOMIC DNA]</scope>
    <source>
        <strain evidence="3">Ppn152</strain>
    </source>
</reference>
<dbReference type="Gene3D" id="3.40.50.300">
    <property type="entry name" value="P-loop containing nucleotide triphosphate hydrolases"/>
    <property type="match status" value="1"/>
</dbReference>
<dbReference type="InterPro" id="IPR002586">
    <property type="entry name" value="CobQ/CobB/MinD/ParA_Nub-bd_dom"/>
</dbReference>
<evidence type="ECO:0000259" key="1">
    <source>
        <dbReference type="Pfam" id="PF01656"/>
    </source>
</evidence>
<dbReference type="InterPro" id="IPR027417">
    <property type="entry name" value="P-loop_NTPase"/>
</dbReference>
<dbReference type="Proteomes" id="UP000189114">
    <property type="component" value="Unassembled WGS sequence"/>
</dbReference>
<evidence type="ECO:0000313" key="3">
    <source>
        <dbReference type="Proteomes" id="UP000189114"/>
    </source>
</evidence>
<accession>A0A1V3KFM6</accession>